<organism evidence="2">
    <name type="scientific">marine metagenome</name>
    <dbReference type="NCBI Taxonomy" id="408172"/>
    <lineage>
        <taxon>unclassified sequences</taxon>
        <taxon>metagenomes</taxon>
        <taxon>ecological metagenomes</taxon>
    </lineage>
</organism>
<proteinExistence type="predicted"/>
<dbReference type="Pfam" id="PF17186">
    <property type="entry name" value="Lipocalin_9"/>
    <property type="match status" value="1"/>
</dbReference>
<dbReference type="InterPro" id="IPR010791">
    <property type="entry name" value="AttH_dom"/>
</dbReference>
<dbReference type="PANTHER" id="PTHR38591:SF1">
    <property type="entry name" value="BLL1000 PROTEIN"/>
    <property type="match status" value="1"/>
</dbReference>
<name>A0A381X7D4_9ZZZZ</name>
<dbReference type="InterPro" id="IPR023374">
    <property type="entry name" value="AttH-like_dom_sf"/>
</dbReference>
<dbReference type="SUPFAM" id="SSF159245">
    <property type="entry name" value="AttH-like"/>
    <property type="match status" value="1"/>
</dbReference>
<dbReference type="PANTHER" id="PTHR38591">
    <property type="entry name" value="HYDROLASE"/>
    <property type="match status" value="1"/>
</dbReference>
<accession>A0A381X7D4</accession>
<protein>
    <recommendedName>
        <fullName evidence="1">AttH domain-containing protein</fullName>
    </recommendedName>
</protein>
<feature type="domain" description="AttH" evidence="1">
    <location>
        <begin position="68"/>
        <end position="242"/>
    </location>
</feature>
<evidence type="ECO:0000313" key="2">
    <source>
        <dbReference type="EMBL" id="SVA60391.1"/>
    </source>
</evidence>
<sequence>MARAWITIVLVGICACTERAELAPDDTARLPATRFLSEVTGNNGYARVLYPKKFQFPQDHGSHPEYRTEWWYFTGNLEGARARHYGFELAFFRYALKADGAEGTSAWRTNQAWMAHFALTDTQGNKFFADERLSREAIGLAGNQRAPFRVWVEDWSATSEGTEFLPIHLKAGNENAKLDLTLVSSKPPIANGDRGMDRKGPGTGNASYYYSMTRLQTVGFIQVGSSKEMVSGFTWMDREWGTNTLNDDLEGWDWFSVQLSDNTEFMYYRLRHRDGSTSPYSGGSIVDATGNYRSLSADAVLLTALDHWKSPNSARTYPVAWKLEVPDEDLILEIEPYLLQQELNLTVRYWEGAIRAIGARQLQPVDGSGYLELAGY</sequence>
<evidence type="ECO:0000259" key="1">
    <source>
        <dbReference type="Pfam" id="PF07143"/>
    </source>
</evidence>
<reference evidence="2" key="1">
    <citation type="submission" date="2018-05" db="EMBL/GenBank/DDBJ databases">
        <authorList>
            <person name="Lanie J.A."/>
            <person name="Ng W.-L."/>
            <person name="Kazmierczak K.M."/>
            <person name="Andrzejewski T.M."/>
            <person name="Davidsen T.M."/>
            <person name="Wayne K.J."/>
            <person name="Tettelin H."/>
            <person name="Glass J.I."/>
            <person name="Rusch D."/>
            <person name="Podicherti R."/>
            <person name="Tsui H.-C.T."/>
            <person name="Winkler M.E."/>
        </authorList>
    </citation>
    <scope>NUCLEOTIDE SEQUENCE</scope>
</reference>
<dbReference type="PROSITE" id="PS51257">
    <property type="entry name" value="PROKAR_LIPOPROTEIN"/>
    <property type="match status" value="1"/>
</dbReference>
<dbReference type="AlphaFoldDB" id="A0A381X7D4"/>
<gene>
    <name evidence="2" type="ORF">METZ01_LOCUS113245</name>
</gene>
<dbReference type="Pfam" id="PF07143">
    <property type="entry name" value="CrtC"/>
    <property type="match status" value="1"/>
</dbReference>
<dbReference type="EMBL" id="UINC01014100">
    <property type="protein sequence ID" value="SVA60391.1"/>
    <property type="molecule type" value="Genomic_DNA"/>
</dbReference>
<dbReference type="Gene3D" id="2.40.370.10">
    <property type="entry name" value="AttH-like domain"/>
    <property type="match status" value="2"/>
</dbReference>